<keyword evidence="1" id="KW-0472">Membrane</keyword>
<accession>A0A0T9Q8S0</accession>
<evidence type="ECO:0000313" key="5">
    <source>
        <dbReference type="Proteomes" id="UP000045840"/>
    </source>
</evidence>
<dbReference type="Proteomes" id="UP000044625">
    <property type="component" value="Unassembled WGS sequence"/>
</dbReference>
<dbReference type="EMBL" id="CQAZ01000024">
    <property type="protein sequence ID" value="CNI00864.1"/>
    <property type="molecule type" value="Genomic_DNA"/>
</dbReference>
<keyword evidence="1" id="KW-0812">Transmembrane</keyword>
<reference evidence="2" key="1">
    <citation type="submission" date="2015-03" db="EMBL/GenBank/DDBJ databases">
        <authorList>
            <person name="Murphy D."/>
        </authorList>
    </citation>
    <scope>NUCLEOTIDE SEQUENCE [LARGE SCALE GENOMIC DNA]</scope>
    <source>
        <strain evidence="2">A125KOH2</strain>
    </source>
</reference>
<dbReference type="RefSeq" id="WP_156168591.1">
    <property type="nucleotide sequence ID" value="NZ_CAWMMU010000001.1"/>
</dbReference>
<feature type="transmembrane region" description="Helical" evidence="1">
    <location>
        <begin position="86"/>
        <end position="107"/>
    </location>
</feature>
<proteinExistence type="predicted"/>
<dbReference type="AlphaFoldDB" id="A0A0T9Q8S0"/>
<name>A0A0T9Q8S0_9GAMM</name>
<feature type="transmembrane region" description="Helical" evidence="1">
    <location>
        <begin position="45"/>
        <end position="65"/>
    </location>
</feature>
<keyword evidence="1" id="KW-1133">Transmembrane helix</keyword>
<organism evidence="2 5">
    <name type="scientific">Yersinia pekkanenii</name>
    <dbReference type="NCBI Taxonomy" id="1288385"/>
    <lineage>
        <taxon>Bacteria</taxon>
        <taxon>Pseudomonadati</taxon>
        <taxon>Pseudomonadota</taxon>
        <taxon>Gammaproteobacteria</taxon>
        <taxon>Enterobacterales</taxon>
        <taxon>Yersiniaceae</taxon>
        <taxon>Yersinia</taxon>
    </lineage>
</organism>
<evidence type="ECO:0000313" key="4">
    <source>
        <dbReference type="Proteomes" id="UP000044625"/>
    </source>
</evidence>
<dbReference type="Proteomes" id="UP000045840">
    <property type="component" value="Unassembled WGS sequence"/>
</dbReference>
<evidence type="ECO:0000313" key="2">
    <source>
        <dbReference type="EMBL" id="CNI00864.1"/>
    </source>
</evidence>
<evidence type="ECO:0000256" key="1">
    <source>
        <dbReference type="SAM" id="Phobius"/>
    </source>
</evidence>
<keyword evidence="4" id="KW-1185">Reference proteome</keyword>
<protein>
    <submittedName>
        <fullName evidence="2">Membrane protein</fullName>
    </submittedName>
</protein>
<evidence type="ECO:0000313" key="3">
    <source>
        <dbReference type="EMBL" id="CRY63574.1"/>
    </source>
</evidence>
<reference evidence="3 4" key="2">
    <citation type="submission" date="2015-03" db="EMBL/GenBank/DDBJ databases">
        <authorList>
            <consortium name="Pathogen Informatics"/>
            <person name="Murphy D."/>
        </authorList>
    </citation>
    <scope>NUCLEOTIDE SEQUENCE [LARGE SCALE GENOMIC DNA]</scope>
    <source>
        <strain evidence="3">Type strain: CIP110230</strain>
        <strain evidence="4">type strain: CIP110230</strain>
    </source>
</reference>
<sequence length="109" mass="12583">MKKKQRENDLDVKKELKEMDSCAVYFYLAIPFILLIIGGKKLASYTPLIWFGYSIIYIIAFNSFIKSLSSNEEISIAKLSKTYAGHHMSWIILVLTLLIFIFSKIPFLP</sequence>
<feature type="transmembrane region" description="Helical" evidence="1">
    <location>
        <begin position="21"/>
        <end position="39"/>
    </location>
</feature>
<gene>
    <name evidence="2" type="ORF">ERS008529_02785</name>
    <name evidence="3" type="ORF">ERS137968_00300</name>
</gene>
<reference evidence="5" key="3">
    <citation type="submission" date="2015-03" db="EMBL/GenBank/DDBJ databases">
        <authorList>
            <consortium name="Pathogen Informatics"/>
        </authorList>
    </citation>
    <scope>NUCLEOTIDE SEQUENCE [LARGE SCALE GENOMIC DNA]</scope>
    <source>
        <strain evidence="5">A125KOH2</strain>
    </source>
</reference>
<dbReference type="EMBL" id="CWJL01000001">
    <property type="protein sequence ID" value="CRY63574.1"/>
    <property type="molecule type" value="Genomic_DNA"/>
</dbReference>